<dbReference type="RefSeq" id="WP_270046385.1">
    <property type="nucleotide sequence ID" value="NZ_JAPDOD010000089.1"/>
</dbReference>
<dbReference type="EMBL" id="JAPDOD010000089">
    <property type="protein sequence ID" value="MDA0167135.1"/>
    <property type="molecule type" value="Genomic_DNA"/>
</dbReference>
<gene>
    <name evidence="1" type="ORF">OM076_43140</name>
</gene>
<evidence type="ECO:0000313" key="1">
    <source>
        <dbReference type="EMBL" id="MDA0167135.1"/>
    </source>
</evidence>
<dbReference type="Proteomes" id="UP001149140">
    <property type="component" value="Unassembled WGS sequence"/>
</dbReference>
<organism evidence="1 2">
    <name type="scientific">Solirubrobacter ginsenosidimutans</name>
    <dbReference type="NCBI Taxonomy" id="490573"/>
    <lineage>
        <taxon>Bacteria</taxon>
        <taxon>Bacillati</taxon>
        <taxon>Actinomycetota</taxon>
        <taxon>Thermoleophilia</taxon>
        <taxon>Solirubrobacterales</taxon>
        <taxon>Solirubrobacteraceae</taxon>
        <taxon>Solirubrobacter</taxon>
    </lineage>
</organism>
<evidence type="ECO:0000313" key="2">
    <source>
        <dbReference type="Proteomes" id="UP001149140"/>
    </source>
</evidence>
<protein>
    <submittedName>
        <fullName evidence="1">TIGR02677 family protein</fullName>
    </submittedName>
</protein>
<keyword evidence="2" id="KW-1185">Reference proteome</keyword>
<comment type="caution">
    <text evidence="1">The sequence shown here is derived from an EMBL/GenBank/DDBJ whole genome shotgun (WGS) entry which is preliminary data.</text>
</comment>
<proteinExistence type="predicted"/>
<accession>A0A9X3N510</accession>
<dbReference type="AlphaFoldDB" id="A0A9X3N510"/>
<dbReference type="NCBIfam" id="TIGR02677">
    <property type="entry name" value="TIGR02677 family protein"/>
    <property type="match status" value="1"/>
</dbReference>
<reference evidence="1" key="1">
    <citation type="submission" date="2022-10" db="EMBL/GenBank/DDBJ databases">
        <title>The WGS of Solirubrobacter ginsenosidimutans DSM 21036.</title>
        <authorList>
            <person name="Jiang Z."/>
        </authorList>
    </citation>
    <scope>NUCLEOTIDE SEQUENCE</scope>
    <source>
        <strain evidence="1">DSM 21036</strain>
    </source>
</reference>
<name>A0A9X3N510_9ACTN</name>
<dbReference type="Pfam" id="PF09660">
    <property type="entry name" value="DUF2397"/>
    <property type="match status" value="1"/>
</dbReference>
<sequence>MESGSIRAVAYANYPNVALHRAVMRVLIDNRARGAKLRLSLTEITARLALDVTPEQVAGSLRELEELKVVDSMQSFERVRTAAELRHNHFSYDATGLGERIEQFFDELGGLVEAVGSLDANRLARIRALLAQLVRHAELSPHELQSTFTELHAQFEDLRAGAAQFMRELSATMASNDAIDEATFADYKRKVADYLSGFWRELGQHADAIGAHVAALHADPEGEAAMLRTVASLAVAPHPTLTEEEILARRIAILRRQWAEISTWFGGRDSQLHSLDTHLHAAIDWILRGVRRLRERRVQRVNRSSEYRALAALFAAAPDEETCHAIHAAAFGLHGVRHLSVPELDPDSVSPGESWWDAPFAPVQGFLRRPGRGEVAVGRMAPIADSREAHAMALDEELRRRALVSELLDRLPSEPARLSALPVLDESSFDVLLDALGMAMSTGSVGYSDDGTLQLTVLDMGEALPVAAVRIGDGGVLESPDLLIQVGRAGVGS</sequence>
<dbReference type="InterPro" id="IPR013493">
    <property type="entry name" value="CHP02677"/>
</dbReference>